<gene>
    <name evidence="4" type="ORF">EYE42_14495</name>
</gene>
<evidence type="ECO:0000256" key="2">
    <source>
        <dbReference type="SAM" id="MobiDB-lite"/>
    </source>
</evidence>
<evidence type="ECO:0000313" key="5">
    <source>
        <dbReference type="Proteomes" id="UP000293520"/>
    </source>
</evidence>
<accession>A0A4V2JBU2</accession>
<reference evidence="4 5" key="1">
    <citation type="submission" date="2019-02" db="EMBL/GenBank/DDBJ databases">
        <title>Paracoccus subflavus sp. nov., isolated from marine sediment of the Pacific Ocean.</title>
        <authorList>
            <person name="Zhang G."/>
        </authorList>
    </citation>
    <scope>NUCLEOTIDE SEQUENCE [LARGE SCALE GENOMIC DNA]</scope>
    <source>
        <strain evidence="4 5">GY0581</strain>
    </source>
</reference>
<dbReference type="AlphaFoldDB" id="A0A4V2JBU2"/>
<feature type="coiled-coil region" evidence="1">
    <location>
        <begin position="341"/>
        <end position="375"/>
    </location>
</feature>
<feature type="region of interest" description="Disordered" evidence="2">
    <location>
        <begin position="542"/>
        <end position="562"/>
    </location>
</feature>
<name>A0A4V2JBU2_9RHOB</name>
<keyword evidence="1" id="KW-0175">Coiled coil</keyword>
<keyword evidence="5" id="KW-1185">Reference proteome</keyword>
<dbReference type="RefSeq" id="WP_130992036.1">
    <property type="nucleotide sequence ID" value="NZ_SISK01000014.1"/>
</dbReference>
<comment type="caution">
    <text evidence="4">The sequence shown here is derived from an EMBL/GenBank/DDBJ whole genome shotgun (WGS) entry which is preliminary data.</text>
</comment>
<evidence type="ECO:0000313" key="4">
    <source>
        <dbReference type="EMBL" id="TBN37236.1"/>
    </source>
</evidence>
<sequence length="917" mass="101015">MPNSNLRQALLITTFLAGAYGSPAVAQEPRTCSNFQTSAFGIEAPSFNEESAFDLQIRQEADGYHLRITGDNVILSEATASSLIADSANAKTGLKSLTIDARRLRLESPLSFVDANIRIIGDEIVVAGDAQINLLPSGSGQPRSLSIVANTLKFENSRRRPFDLQFTQGSGAIVEFVLLTALSNSTPIDSADAIWRRFTDSVEIETAPSGFSSTIGEGATETVAQTFNQEMEWPLFYASKVKRTFSRAPFLRDEDGIKHSELVEIIDAYVDSLAEWRDPYPLLTVQTVLSAIDNDVDFQGRSSSFVPKQDAWSQATNIEELANKEVFDRLINIIVATASKKDQAEKAVTALRQQLTLARDEQRQIERRMADANIRLQVLAQSIQRLDTLIGQRTETLAEMSRREFERLKDAQSVQQWTTVAAAAVVVAASFGAATPAVAGAAAAGLSLTGDQIYRHNVGEPFRLPDLLATGAKTYQAIGAFQSSWQSFLAAQDVAKQVVYDGQTVLEGDPPKEGEPDNRKPISKFTATKNLVASLADLVGKADGLSSGQPPGPTPISLTDRENEDEVMKGYLAERASANGEINSLSAQLQSDVRLLEGLEATIADISINISELLQVDPINDQQNARWNSNAYEVWQLEVRSIAERVELLKKSVLFETGRPLTGPLDVLEYPNELIANIDAGIFDPTAGIGKDYSAELRGRLELERDKFLSSVQTVVRSARRELQDYLDTRTEADTYRRTFTLSLDSIDPIERAFMETLNGQIAQQIVSGVGTEEVDPAYIPITLTSLPSPVPERVTDVKVVSASFSVPSSAIGNNAISFSVVHPGYGEMRRRSGCAIGDFRSRPDDWRFFTTFFEQIDPVWSREEPRALELSTETRGRYYAFLPAQTMYHMVVGVHSKNWRRIPRLTNITVGFEIME</sequence>
<protein>
    <submittedName>
        <fullName evidence="4">Uncharacterized protein</fullName>
    </submittedName>
</protein>
<keyword evidence="3" id="KW-0732">Signal</keyword>
<proteinExistence type="predicted"/>
<dbReference type="OrthoDB" id="9858874at2"/>
<dbReference type="Proteomes" id="UP000293520">
    <property type="component" value="Unassembled WGS sequence"/>
</dbReference>
<dbReference type="EMBL" id="SISK01000014">
    <property type="protein sequence ID" value="TBN37236.1"/>
    <property type="molecule type" value="Genomic_DNA"/>
</dbReference>
<evidence type="ECO:0000256" key="1">
    <source>
        <dbReference type="SAM" id="Coils"/>
    </source>
</evidence>
<feature type="signal peptide" evidence="3">
    <location>
        <begin position="1"/>
        <end position="26"/>
    </location>
</feature>
<feature type="chain" id="PRO_5020735239" evidence="3">
    <location>
        <begin position="27"/>
        <end position="917"/>
    </location>
</feature>
<organism evidence="4 5">
    <name type="scientific">Paracoccus subflavus</name>
    <dbReference type="NCBI Taxonomy" id="2528244"/>
    <lineage>
        <taxon>Bacteria</taxon>
        <taxon>Pseudomonadati</taxon>
        <taxon>Pseudomonadota</taxon>
        <taxon>Alphaproteobacteria</taxon>
        <taxon>Rhodobacterales</taxon>
        <taxon>Paracoccaceae</taxon>
        <taxon>Paracoccus</taxon>
    </lineage>
</organism>
<evidence type="ECO:0000256" key="3">
    <source>
        <dbReference type="SAM" id="SignalP"/>
    </source>
</evidence>